<dbReference type="GO" id="GO:0061630">
    <property type="term" value="F:ubiquitin protein ligase activity"/>
    <property type="evidence" value="ECO:0007669"/>
    <property type="project" value="UniProtKB-UniRule"/>
</dbReference>
<dbReference type="EC" id="2.3.2.27" evidence="3"/>
<keyword evidence="3" id="KW-0863">Zinc-finger</keyword>
<evidence type="ECO:0000313" key="5">
    <source>
        <dbReference type="Proteomes" id="UP000504640"/>
    </source>
</evidence>
<comment type="subcellular location">
    <subcellularLocation>
        <location evidence="2 3">Nucleus</location>
    </subcellularLocation>
</comment>
<dbReference type="SUPFAM" id="SSF88697">
    <property type="entry name" value="PUA domain-like"/>
    <property type="match status" value="1"/>
</dbReference>
<dbReference type="GO" id="GO:0044027">
    <property type="term" value="P:negative regulation of gene expression via chromosomal CpG island methylation"/>
    <property type="evidence" value="ECO:0007669"/>
    <property type="project" value="TreeGrafter"/>
</dbReference>
<dbReference type="PANTHER" id="PTHR14140:SF2">
    <property type="entry name" value="E3 UBIQUITIN-PROTEIN LIGASE UHRF1"/>
    <property type="match status" value="1"/>
</dbReference>
<feature type="domain" description="YDG" evidence="4">
    <location>
        <begin position="1"/>
        <end position="105"/>
    </location>
</feature>
<dbReference type="Proteomes" id="UP000504640">
    <property type="component" value="Unplaced"/>
</dbReference>
<dbReference type="GO" id="GO:0042393">
    <property type="term" value="F:histone binding"/>
    <property type="evidence" value="ECO:0007669"/>
    <property type="project" value="UniProtKB-UniRule"/>
</dbReference>
<evidence type="ECO:0000259" key="4">
    <source>
        <dbReference type="PROSITE" id="PS51015"/>
    </source>
</evidence>
<keyword evidence="3" id="KW-0833">Ubl conjugation pathway</keyword>
<dbReference type="GO" id="GO:0016567">
    <property type="term" value="P:protein ubiquitination"/>
    <property type="evidence" value="ECO:0007669"/>
    <property type="project" value="UniProtKB-UniRule"/>
</dbReference>
<protein>
    <recommendedName>
        <fullName evidence="3">RING-type E3 ubiquitin transferase</fullName>
        <ecNumber evidence="3">2.3.2.27</ecNumber>
    </recommendedName>
</protein>
<evidence type="ECO:0000256" key="3">
    <source>
        <dbReference type="RuleBase" id="RU369101"/>
    </source>
</evidence>
<dbReference type="InterPro" id="IPR015947">
    <property type="entry name" value="PUA-like_sf"/>
</dbReference>
<dbReference type="GO" id="GO:0008270">
    <property type="term" value="F:zinc ion binding"/>
    <property type="evidence" value="ECO:0007669"/>
    <property type="project" value="UniProtKB-KW"/>
</dbReference>
<dbReference type="GO" id="GO:0005634">
    <property type="term" value="C:nucleus"/>
    <property type="evidence" value="ECO:0007669"/>
    <property type="project" value="UniProtKB-SubCell"/>
</dbReference>
<evidence type="ECO:0000256" key="1">
    <source>
        <dbReference type="ARBA" id="ARBA00023242"/>
    </source>
</evidence>
<dbReference type="PROSITE" id="PS51015">
    <property type="entry name" value="YDG"/>
    <property type="match status" value="1"/>
</dbReference>
<dbReference type="AlphaFoldDB" id="A0A6J3HJ58"/>
<gene>
    <name evidence="6" type="primary">LOC116548295</name>
</gene>
<evidence type="ECO:0000313" key="6">
    <source>
        <dbReference type="RefSeq" id="XP_032129724.1"/>
    </source>
</evidence>
<dbReference type="Gene3D" id="2.30.280.10">
    <property type="entry name" value="SRA-YDG"/>
    <property type="match status" value="1"/>
</dbReference>
<dbReference type="InterPro" id="IPR003105">
    <property type="entry name" value="SRA_YDG"/>
</dbReference>
<dbReference type="PANTHER" id="PTHR14140">
    <property type="entry name" value="E3 UBIQUITIN-PROTEIN LIGASE UHRF-RELATED"/>
    <property type="match status" value="1"/>
</dbReference>
<dbReference type="RefSeq" id="XP_032129724.1">
    <property type="nucleotide sequence ID" value="XM_032273833.1"/>
</dbReference>
<comment type="pathway">
    <text evidence="3">Protein modification; protein ubiquitination.</text>
</comment>
<keyword evidence="1 2" id="KW-0539">Nucleus</keyword>
<dbReference type="InterPro" id="IPR045134">
    <property type="entry name" value="UHRF1/2-like"/>
</dbReference>
<reference evidence="6" key="1">
    <citation type="submission" date="2025-08" db="UniProtKB">
        <authorList>
            <consortium name="RefSeq"/>
        </authorList>
    </citation>
    <scope>IDENTIFICATION</scope>
    <source>
        <tissue evidence="6">Blood</tissue>
    </source>
</reference>
<proteinExistence type="predicted"/>
<comment type="function">
    <text evidence="3">Multi domain E3 ubiquitin ligase that also plays a role in DNA methylation and histone modifications.</text>
</comment>
<dbReference type="Pfam" id="PF02182">
    <property type="entry name" value="SAD_SRA"/>
    <property type="match status" value="1"/>
</dbReference>
<keyword evidence="3" id="KW-0808">Transferase</keyword>
<comment type="catalytic activity">
    <reaction evidence="3">
        <text>S-ubiquitinyl-[E2 ubiquitin-conjugating enzyme]-L-cysteine + [acceptor protein]-L-lysine = [E2 ubiquitin-conjugating enzyme]-L-cysteine + N(6)-ubiquitinyl-[acceptor protein]-L-lysine.</text>
        <dbReference type="EC" id="2.3.2.27"/>
    </reaction>
</comment>
<keyword evidence="3" id="KW-0479">Metal-binding</keyword>
<organism evidence="5 6">
    <name type="scientific">Sapajus apella</name>
    <name type="common">Brown-capped capuchin</name>
    <name type="synonym">Cebus apella</name>
    <dbReference type="NCBI Taxonomy" id="9515"/>
    <lineage>
        <taxon>Eukaryota</taxon>
        <taxon>Metazoa</taxon>
        <taxon>Chordata</taxon>
        <taxon>Craniata</taxon>
        <taxon>Vertebrata</taxon>
        <taxon>Euteleostomi</taxon>
        <taxon>Mammalia</taxon>
        <taxon>Eutheria</taxon>
        <taxon>Euarchontoglires</taxon>
        <taxon>Primates</taxon>
        <taxon>Haplorrhini</taxon>
        <taxon>Platyrrhini</taxon>
        <taxon>Cebidae</taxon>
        <taxon>Cebinae</taxon>
        <taxon>Sapajus</taxon>
    </lineage>
</organism>
<accession>A0A6J3HJ58</accession>
<name>A0A6J3HJ58_SAPAP</name>
<dbReference type="SMART" id="SM00466">
    <property type="entry name" value="SRA"/>
    <property type="match status" value="1"/>
</dbReference>
<dbReference type="InterPro" id="IPR036987">
    <property type="entry name" value="SRA-YDG_sf"/>
</dbReference>
<evidence type="ECO:0000256" key="2">
    <source>
        <dbReference type="PROSITE-ProRule" id="PRU00358"/>
    </source>
</evidence>
<comment type="domain">
    <text evidence="3">The YDG domain mediates the interaction with histone H3.</text>
</comment>
<dbReference type="GeneID" id="116548295"/>
<keyword evidence="5" id="KW-1185">Reference proteome</keyword>
<sequence length="159" mass="17849">MSHHGRPPCFLSVWHMLTYNARGPGSPPRALALNCFAPINDQEGAEAKDWRSGKPVRVVRNVKGGKHSKYAPAEGNRYDGIYKVVKYWPEKGKSGFLVWRYLLRRDDDEPGPWTKEGKDRIKKLGLTMQVRPGWGLAPGEAKVDGSLKVRSSRPAGPLW</sequence>
<dbReference type="GO" id="GO:0003677">
    <property type="term" value="F:DNA binding"/>
    <property type="evidence" value="ECO:0007669"/>
    <property type="project" value="UniProtKB-KW"/>
</dbReference>
<keyword evidence="3" id="KW-0238">DNA-binding</keyword>
<keyword evidence="3" id="KW-0862">Zinc</keyword>